<dbReference type="GO" id="GO:0006412">
    <property type="term" value="P:translation"/>
    <property type="evidence" value="ECO:0007669"/>
    <property type="project" value="InterPro"/>
</dbReference>
<dbReference type="InterPro" id="IPR000892">
    <property type="entry name" value="Ribosomal_eS26"/>
</dbReference>
<evidence type="ECO:0000313" key="6">
    <source>
        <dbReference type="EMBL" id="CAD7253710.1"/>
    </source>
</evidence>
<dbReference type="GO" id="GO:0022627">
    <property type="term" value="C:cytosolic small ribosomal subunit"/>
    <property type="evidence" value="ECO:0007669"/>
    <property type="project" value="TreeGrafter"/>
</dbReference>
<keyword evidence="2" id="KW-0689">Ribosomal protein</keyword>
<dbReference type="InterPro" id="IPR038551">
    <property type="entry name" value="Ribosomal_eS26_sf"/>
</dbReference>
<name>A0A7R9AGB5_9CRUS</name>
<evidence type="ECO:0000313" key="7">
    <source>
        <dbReference type="Proteomes" id="UP000677054"/>
    </source>
</evidence>
<accession>A0A7R9AGB5</accession>
<dbReference type="OrthoDB" id="10262653at2759"/>
<dbReference type="EMBL" id="CAJPEV010006451">
    <property type="protein sequence ID" value="CAG0904132.1"/>
    <property type="molecule type" value="Genomic_DNA"/>
</dbReference>
<evidence type="ECO:0000256" key="1">
    <source>
        <dbReference type="ARBA" id="ARBA00008596"/>
    </source>
</evidence>
<dbReference type="EMBL" id="LR905968">
    <property type="protein sequence ID" value="CAD7253710.1"/>
    <property type="molecule type" value="Genomic_DNA"/>
</dbReference>
<dbReference type="AlphaFoldDB" id="A0A7R9AGB5"/>
<dbReference type="GO" id="GO:0003735">
    <property type="term" value="F:structural constituent of ribosome"/>
    <property type="evidence" value="ECO:0007669"/>
    <property type="project" value="InterPro"/>
</dbReference>
<reference evidence="6" key="1">
    <citation type="submission" date="2020-11" db="EMBL/GenBank/DDBJ databases">
        <authorList>
            <person name="Tran Van P."/>
        </authorList>
    </citation>
    <scope>NUCLEOTIDE SEQUENCE</scope>
</reference>
<evidence type="ECO:0000256" key="2">
    <source>
        <dbReference type="ARBA" id="ARBA00022980"/>
    </source>
</evidence>
<dbReference type="Gene3D" id="3.30.1740.20">
    <property type="entry name" value="Ribosomal protein S26e"/>
    <property type="match status" value="1"/>
</dbReference>
<gene>
    <name evidence="6" type="ORF">DSTB1V02_LOCUS13457</name>
</gene>
<organism evidence="6">
    <name type="scientific">Darwinula stevensoni</name>
    <dbReference type="NCBI Taxonomy" id="69355"/>
    <lineage>
        <taxon>Eukaryota</taxon>
        <taxon>Metazoa</taxon>
        <taxon>Ecdysozoa</taxon>
        <taxon>Arthropoda</taxon>
        <taxon>Crustacea</taxon>
        <taxon>Oligostraca</taxon>
        <taxon>Ostracoda</taxon>
        <taxon>Podocopa</taxon>
        <taxon>Podocopida</taxon>
        <taxon>Darwinulocopina</taxon>
        <taxon>Darwinuloidea</taxon>
        <taxon>Darwinulidae</taxon>
        <taxon>Darwinula</taxon>
    </lineage>
</organism>
<feature type="non-terminal residue" evidence="6">
    <location>
        <position position="263"/>
    </location>
</feature>
<dbReference type="Proteomes" id="UP000677054">
    <property type="component" value="Unassembled WGS sequence"/>
</dbReference>
<dbReference type="PANTHER" id="PTHR12538:SF0">
    <property type="entry name" value="40S RIBOSOMAL PROTEIN S26"/>
    <property type="match status" value="1"/>
</dbReference>
<keyword evidence="3" id="KW-0687">Ribonucleoprotein</keyword>
<proteinExistence type="inferred from homology"/>
<sequence length="263" mass="30427">MQKEGRTIHDTARILMVSPASVFNVRKRKQAKVMEKRGPKRIRFSAMDSFDIDVIRREVYAMYAETVYPTLDSILARLKKKEDEDGENVHFPYGRTSLQHILCQELGFKFKKFDRKEMVMLKPHVQAARYDTHDLVRKGWSDGSRECLFSHPPSRGKRIIILHAGIQKPVQKPDAFIWPAILRSSKLRYDDSRENTGIILNTTKRRNHGRSKHGRGHVNPIRCTNCARCVPKDKAIKKFVIRNIVEAAAVRDIQDASVYQCKT</sequence>
<comment type="similarity">
    <text evidence="1">Belongs to the eukaryotic ribosomal protein eS26 family.</text>
</comment>
<dbReference type="PANTHER" id="PTHR12538">
    <property type="entry name" value="40S RIBOSOMAL PROTEIN S26"/>
    <property type="match status" value="1"/>
</dbReference>
<evidence type="ECO:0000256" key="3">
    <source>
        <dbReference type="ARBA" id="ARBA00023274"/>
    </source>
</evidence>
<dbReference type="GO" id="GO:0003729">
    <property type="term" value="F:mRNA binding"/>
    <property type="evidence" value="ECO:0007669"/>
    <property type="project" value="TreeGrafter"/>
</dbReference>
<dbReference type="Pfam" id="PF01283">
    <property type="entry name" value="Ribosomal_S26e"/>
    <property type="match status" value="1"/>
</dbReference>
<evidence type="ECO:0000256" key="4">
    <source>
        <dbReference type="ARBA" id="ARBA00039273"/>
    </source>
</evidence>
<keyword evidence="7" id="KW-1185">Reference proteome</keyword>
<protein>
    <recommendedName>
        <fullName evidence="4">Small ribosomal subunit protein eS26</fullName>
    </recommendedName>
    <alternativeName>
        <fullName evidence="5">40S ribosomal protein S26</fullName>
    </alternativeName>
</protein>
<evidence type="ECO:0000256" key="5">
    <source>
        <dbReference type="ARBA" id="ARBA00042992"/>
    </source>
</evidence>